<reference evidence="2 3" key="1">
    <citation type="submission" date="2015-08" db="EMBL/GenBank/DDBJ databases">
        <authorList>
            <person name="Babu N.S."/>
            <person name="Beckwith C.J."/>
            <person name="Beseler K.G."/>
            <person name="Brison A."/>
            <person name="Carone J.V."/>
            <person name="Caskin T.P."/>
            <person name="Diamond M."/>
            <person name="Durham M.E."/>
            <person name="Foxe J.M."/>
            <person name="Go M."/>
            <person name="Henderson B.A."/>
            <person name="Jones I.B."/>
            <person name="McGettigan J.A."/>
            <person name="Micheletti S.J."/>
            <person name="Nasrallah M.E."/>
            <person name="Ortiz D."/>
            <person name="Piller C.R."/>
            <person name="Privatt S.R."/>
            <person name="Schneider S.L."/>
            <person name="Sharp S."/>
            <person name="Smith T.C."/>
            <person name="Stanton J.D."/>
            <person name="Ullery H.E."/>
            <person name="Wilson R.J."/>
            <person name="Serrano M.G."/>
            <person name="Buck G."/>
            <person name="Lee V."/>
            <person name="Wang Y."/>
            <person name="Carvalho R."/>
            <person name="Voegtly L."/>
            <person name="Shi R."/>
            <person name="Duckworth R."/>
            <person name="Johnson A."/>
            <person name="Loviza R."/>
            <person name="Walstead R."/>
            <person name="Shah Z."/>
            <person name="Kiflezghi M."/>
            <person name="Wade K."/>
            <person name="Ball S.L."/>
            <person name="Bradley K.W."/>
            <person name="Asai D.J."/>
            <person name="Bowman C.A."/>
            <person name="Russell D.A."/>
            <person name="Pope W.H."/>
            <person name="Jacobs-Sera D."/>
            <person name="Hendrix R.W."/>
            <person name="Hatfull G.F."/>
        </authorList>
    </citation>
    <scope>NUCLEOTIDE SEQUENCE [LARGE SCALE GENOMIC DNA]</scope>
    <source>
        <strain evidence="2 3">DSM 27648</strain>
    </source>
</reference>
<proteinExistence type="predicted"/>
<dbReference type="EMBL" id="CP012333">
    <property type="protein sequence ID" value="AKV01064.1"/>
    <property type="molecule type" value="Genomic_DNA"/>
</dbReference>
<keyword evidence="3" id="KW-1185">Reference proteome</keyword>
<name>A0A0K1Q5Q8_9BACT</name>
<protein>
    <submittedName>
        <fullName evidence="2">Uncharacterized protein</fullName>
    </submittedName>
</protein>
<sequence>MDTEGTGARRPIGVVNALAVKRTLNAMTGKSERRPAFAIHDASDGFGLMLPPCEFRCRCTCRRRCRERDRTKASEVRHVLSRITARRSTWTSVSDTRFKGGDSVSRQRSSEMSA</sequence>
<dbReference type="AlphaFoldDB" id="A0A0K1Q5Q8"/>
<feature type="region of interest" description="Disordered" evidence="1">
    <location>
        <begin position="87"/>
        <end position="114"/>
    </location>
</feature>
<accession>A0A0K1Q5Q8</accession>
<organism evidence="2 3">
    <name type="scientific">Labilithrix luteola</name>
    <dbReference type="NCBI Taxonomy" id="1391654"/>
    <lineage>
        <taxon>Bacteria</taxon>
        <taxon>Pseudomonadati</taxon>
        <taxon>Myxococcota</taxon>
        <taxon>Polyangia</taxon>
        <taxon>Polyangiales</taxon>
        <taxon>Labilitrichaceae</taxon>
        <taxon>Labilithrix</taxon>
    </lineage>
</organism>
<evidence type="ECO:0000256" key="1">
    <source>
        <dbReference type="SAM" id="MobiDB-lite"/>
    </source>
</evidence>
<dbReference type="Proteomes" id="UP000064967">
    <property type="component" value="Chromosome"/>
</dbReference>
<evidence type="ECO:0000313" key="2">
    <source>
        <dbReference type="EMBL" id="AKV01064.1"/>
    </source>
</evidence>
<gene>
    <name evidence="2" type="ORF">AKJ09_07727</name>
</gene>
<feature type="compositionally biased region" description="Polar residues" evidence="1">
    <location>
        <begin position="104"/>
        <end position="114"/>
    </location>
</feature>
<evidence type="ECO:0000313" key="3">
    <source>
        <dbReference type="Proteomes" id="UP000064967"/>
    </source>
</evidence>
<dbReference type="KEGG" id="llu:AKJ09_07727"/>